<reference evidence="3 4" key="1">
    <citation type="submission" date="2015-08" db="EMBL/GenBank/DDBJ databases">
        <title>Complete genome sequence of Sulfurifustis variabilis.</title>
        <authorList>
            <person name="Miura A."/>
            <person name="Kojima H."/>
            <person name="Fukui M."/>
        </authorList>
    </citation>
    <scope>NUCLEOTIDE SEQUENCE [LARGE SCALE GENOMIC DNA]</scope>
    <source>
        <strain evidence="4">skN76</strain>
    </source>
</reference>
<evidence type="ECO:0000313" key="3">
    <source>
        <dbReference type="EMBL" id="BAU47112.1"/>
    </source>
</evidence>
<dbReference type="PANTHER" id="PTHR12277">
    <property type="entry name" value="ALPHA/BETA HYDROLASE DOMAIN-CONTAINING PROTEIN"/>
    <property type="match status" value="1"/>
</dbReference>
<dbReference type="InterPro" id="IPR022742">
    <property type="entry name" value="Hydrolase_4"/>
</dbReference>
<dbReference type="KEGG" id="sva:SVA_0531"/>
<organism evidence="3 4">
    <name type="scientific">Sulfurifustis variabilis</name>
    <dbReference type="NCBI Taxonomy" id="1675686"/>
    <lineage>
        <taxon>Bacteria</taxon>
        <taxon>Pseudomonadati</taxon>
        <taxon>Pseudomonadota</taxon>
        <taxon>Gammaproteobacteria</taxon>
        <taxon>Acidiferrobacterales</taxon>
        <taxon>Acidiferrobacteraceae</taxon>
        <taxon>Sulfurifustis</taxon>
    </lineage>
</organism>
<evidence type="ECO:0000259" key="2">
    <source>
        <dbReference type="Pfam" id="PF12146"/>
    </source>
</evidence>
<dbReference type="Gene3D" id="3.40.50.1820">
    <property type="entry name" value="alpha/beta hydrolase"/>
    <property type="match status" value="1"/>
</dbReference>
<dbReference type="EMBL" id="AP014936">
    <property type="protein sequence ID" value="BAU47112.1"/>
    <property type="molecule type" value="Genomic_DNA"/>
</dbReference>
<proteinExistence type="predicted"/>
<dbReference type="PRINTS" id="PR00793">
    <property type="entry name" value="PROAMNOPTASE"/>
</dbReference>
<dbReference type="GO" id="GO:0006508">
    <property type="term" value="P:proteolysis"/>
    <property type="evidence" value="ECO:0007669"/>
    <property type="project" value="InterPro"/>
</dbReference>
<dbReference type="Pfam" id="PF12146">
    <property type="entry name" value="Hydrolase_4"/>
    <property type="match status" value="1"/>
</dbReference>
<feature type="domain" description="Serine aminopeptidase S33" evidence="2">
    <location>
        <begin position="68"/>
        <end position="179"/>
    </location>
</feature>
<dbReference type="PANTHER" id="PTHR12277:SF81">
    <property type="entry name" value="PROTEIN ABHD13"/>
    <property type="match status" value="1"/>
</dbReference>
<sequence length="273" mass="30108">MIGGLIAALALAYGTVLALAYVFQPHLVYFPARELVADPSAIGIRYEDVSLLTEDGLRLHGWFVPARKPRAVLLFLHGNAGNISHRLDSLRIFHDLEVDVLIFDYRGYGRSEGRPSEEGTYRDAVAAWRYLVEKRGVAPERIVLFGRSIGAAIAAALAVDRQPGALILESGFTSIPDLAAELYPWLPARRLARVRYDTRSRLPRVTAPVLIVHSRDDEIIAFTHAQALYGAAREPKSMLELRGTHNSGFLESGLSYVEGLGAFLRKHAARQPG</sequence>
<dbReference type="GO" id="GO:0008233">
    <property type="term" value="F:peptidase activity"/>
    <property type="evidence" value="ECO:0007669"/>
    <property type="project" value="InterPro"/>
</dbReference>
<keyword evidence="1" id="KW-0378">Hydrolase</keyword>
<keyword evidence="4" id="KW-1185">Reference proteome</keyword>
<dbReference type="Proteomes" id="UP000218899">
    <property type="component" value="Chromosome"/>
</dbReference>
<name>A0A1B4V3N5_9GAMM</name>
<dbReference type="InterPro" id="IPR002410">
    <property type="entry name" value="Peptidase_S33"/>
</dbReference>
<evidence type="ECO:0000313" key="4">
    <source>
        <dbReference type="Proteomes" id="UP000218899"/>
    </source>
</evidence>
<protein>
    <submittedName>
        <fullName evidence="3">Lysophospholipase</fullName>
    </submittedName>
</protein>
<evidence type="ECO:0000256" key="1">
    <source>
        <dbReference type="ARBA" id="ARBA00022801"/>
    </source>
</evidence>
<dbReference type="SUPFAM" id="SSF53474">
    <property type="entry name" value="alpha/beta-Hydrolases"/>
    <property type="match status" value="1"/>
</dbReference>
<accession>A0A1B4V3N5</accession>
<dbReference type="AlphaFoldDB" id="A0A1B4V3N5"/>
<dbReference type="InterPro" id="IPR029058">
    <property type="entry name" value="AB_hydrolase_fold"/>
</dbReference>
<gene>
    <name evidence="3" type="ORF">SVA_0531</name>
</gene>